<reference evidence="3" key="1">
    <citation type="submission" date="2016-04" db="EMBL/GenBank/DDBJ databases">
        <authorList>
            <person name="Shah S.A."/>
            <person name="Garrett R.A."/>
        </authorList>
    </citation>
    <scope>NUCLEOTIDE SEQUENCE [LARGE SCALE GENOMIC DNA]</scope>
    <source>
        <strain evidence="3">ATCC 35091 / DSM 1616 / JCM 8930 / NBRC 15331 / P1</strain>
    </source>
</reference>
<keyword evidence="1" id="KW-1133">Transmembrane helix</keyword>
<protein>
    <submittedName>
        <fullName evidence="2">Uncharacterized protein</fullName>
    </submittedName>
</protein>
<feature type="transmembrane region" description="Helical" evidence="1">
    <location>
        <begin position="12"/>
        <end position="30"/>
    </location>
</feature>
<evidence type="ECO:0000313" key="2">
    <source>
        <dbReference type="EMBL" id="SAI85971.1"/>
    </source>
</evidence>
<dbReference type="OMA" id="TVWGILG"/>
<organism evidence="2 3">
    <name type="scientific">Saccharolobus solfataricus</name>
    <name type="common">Sulfolobus solfataricus</name>
    <dbReference type="NCBI Taxonomy" id="2287"/>
    <lineage>
        <taxon>Archaea</taxon>
        <taxon>Thermoproteota</taxon>
        <taxon>Thermoprotei</taxon>
        <taxon>Sulfolobales</taxon>
        <taxon>Sulfolobaceae</taxon>
        <taxon>Saccharolobus</taxon>
    </lineage>
</organism>
<evidence type="ECO:0000256" key="1">
    <source>
        <dbReference type="SAM" id="Phobius"/>
    </source>
</evidence>
<accession>A0A157T516</accession>
<keyword evidence="1" id="KW-0812">Transmembrane</keyword>
<keyword evidence="1" id="KW-0472">Membrane</keyword>
<gene>
    <name evidence="2" type="ORF">SSOP1_2417</name>
</gene>
<dbReference type="PATRIC" id="fig|2287.9.peg.2544"/>
<dbReference type="AlphaFoldDB" id="A0A157T516"/>
<dbReference type="Proteomes" id="UP000076770">
    <property type="component" value="Chromosome i"/>
</dbReference>
<dbReference type="EMBL" id="LT549890">
    <property type="protein sequence ID" value="SAI85971.1"/>
    <property type="molecule type" value="Genomic_DNA"/>
</dbReference>
<sequence>MIYGVLCMRSVTISILALIITWGILGSLIITQANTTIVNTTTIPTSITYTVKLINSTTVANKTITHVYNYTLYYQVTKFVQNTVYVNISGNFTNGTLKLGNTVYIKKGVYEVNLLYQPLSIYYPFIEPSIIFNTSYGIISPNETIALVYKGKTFNMINGVNYTSYNYSGNVNGQQISVNILQNGIISKLENGSLELILESFSNLSTIPLTTVTNSQYMNFLNRSYLYAVYNYSPLSNSLIPEGYLQISYPVVIGNNTITAQITQIQLRAGKQLALPASLLGEPVNFVLYINQPQNIPTSFIVNVGAKNITWNSNVFTLVGESKVSTPIGTFIAYQYVHNISQNQAQQVLYFTPNGTLIKEEVVEIINSTTLPSFSLSFAGNTYISPFETYPNVFNYTNTSLPYKVIAPNLSFTISIVITIIIVAILVVLHKRD</sequence>
<name>A0A157T516_SACSO</name>
<feature type="transmembrane region" description="Helical" evidence="1">
    <location>
        <begin position="410"/>
        <end position="429"/>
    </location>
</feature>
<evidence type="ECO:0000313" key="3">
    <source>
        <dbReference type="Proteomes" id="UP000076770"/>
    </source>
</evidence>
<proteinExistence type="predicted"/>